<protein>
    <recommendedName>
        <fullName evidence="8">Abasic site processing protein</fullName>
        <ecNumber evidence="8">3.4.-.-</ecNumber>
    </recommendedName>
</protein>
<sequence length="235" mass="26828">MFYKVSNTSRLTDLETAFQAKFKYPFLYQPTPMINGLTEATLPVITKAAPNRIDYAIWGLLPADYKENWSHFQNLSNTLNISIHDFNHLNWITSSIQNQRCVVLVSGFFTSYLYSGEIYPFYVYQKDHKPFALAAIYSVLNDGFLSFSLVTSPAKKHDIKDIHNLSANLPIVIEANRYKDWLNYNVDLATFGSGKIGDIDLKAHAISKMLYNHQISNQQILEPAYYNDLPILAIG</sequence>
<dbReference type="GO" id="GO:0008233">
    <property type="term" value="F:peptidase activity"/>
    <property type="evidence" value="ECO:0007669"/>
    <property type="project" value="UniProtKB-KW"/>
</dbReference>
<evidence type="ECO:0000256" key="4">
    <source>
        <dbReference type="ARBA" id="ARBA00022801"/>
    </source>
</evidence>
<keyword evidence="7" id="KW-0456">Lyase</keyword>
<dbReference type="Proteomes" id="UP000253436">
    <property type="component" value="Unassembled WGS sequence"/>
</dbReference>
<comment type="caution">
    <text evidence="9">The sequence shown here is derived from an EMBL/GenBank/DDBJ whole genome shotgun (WGS) entry which is preliminary data.</text>
</comment>
<dbReference type="GO" id="GO:0106300">
    <property type="term" value="P:protein-DNA covalent cross-linking repair"/>
    <property type="evidence" value="ECO:0007669"/>
    <property type="project" value="InterPro"/>
</dbReference>
<keyword evidence="2 8" id="KW-0645">Protease</keyword>
<dbReference type="PANTHER" id="PTHR13604">
    <property type="entry name" value="DC12-RELATED"/>
    <property type="match status" value="1"/>
</dbReference>
<dbReference type="EMBL" id="QPJO01000002">
    <property type="protein sequence ID" value="RCW92319.1"/>
    <property type="molecule type" value="Genomic_DNA"/>
</dbReference>
<dbReference type="InterPro" id="IPR003738">
    <property type="entry name" value="SRAP"/>
</dbReference>
<dbReference type="PANTHER" id="PTHR13604:SF0">
    <property type="entry name" value="ABASIC SITE PROCESSING PROTEIN HMCES"/>
    <property type="match status" value="1"/>
</dbReference>
<keyword evidence="10" id="KW-1185">Reference proteome</keyword>
<dbReference type="OrthoDB" id="9782620at2"/>
<accession>A0A368ZHI6</accession>
<dbReference type="RefSeq" id="WP_114308991.1">
    <property type="nucleotide sequence ID" value="NZ_QPJO01000002.1"/>
</dbReference>
<evidence type="ECO:0000256" key="2">
    <source>
        <dbReference type="ARBA" id="ARBA00022670"/>
    </source>
</evidence>
<keyword evidence="3" id="KW-0227">DNA damage</keyword>
<gene>
    <name evidence="9" type="ORF">DFQ08_102343</name>
</gene>
<dbReference type="Pfam" id="PF02586">
    <property type="entry name" value="SRAP"/>
    <property type="match status" value="1"/>
</dbReference>
<dbReference type="EC" id="3.4.-.-" evidence="8"/>
<evidence type="ECO:0000256" key="6">
    <source>
        <dbReference type="ARBA" id="ARBA00023125"/>
    </source>
</evidence>
<comment type="similarity">
    <text evidence="1 8">Belongs to the SOS response-associated peptidase family.</text>
</comment>
<keyword evidence="6" id="KW-0238">DNA-binding</keyword>
<evidence type="ECO:0000256" key="5">
    <source>
        <dbReference type="ARBA" id="ARBA00023124"/>
    </source>
</evidence>
<dbReference type="GO" id="GO:0016829">
    <property type="term" value="F:lyase activity"/>
    <property type="evidence" value="ECO:0007669"/>
    <property type="project" value="UniProtKB-KW"/>
</dbReference>
<dbReference type="InterPro" id="IPR036590">
    <property type="entry name" value="SRAP-like"/>
</dbReference>
<evidence type="ECO:0000313" key="9">
    <source>
        <dbReference type="EMBL" id="RCW92319.1"/>
    </source>
</evidence>
<dbReference type="Gene3D" id="3.90.1680.10">
    <property type="entry name" value="SOS response associated peptidase-like"/>
    <property type="match status" value="1"/>
</dbReference>
<keyword evidence="5" id="KW-0190">Covalent protein-DNA linkage</keyword>
<dbReference type="GO" id="GO:0006508">
    <property type="term" value="P:proteolysis"/>
    <property type="evidence" value="ECO:0007669"/>
    <property type="project" value="UniProtKB-KW"/>
</dbReference>
<name>A0A368ZHI6_9FLAO</name>
<evidence type="ECO:0000256" key="3">
    <source>
        <dbReference type="ARBA" id="ARBA00022763"/>
    </source>
</evidence>
<evidence type="ECO:0000256" key="7">
    <source>
        <dbReference type="ARBA" id="ARBA00023239"/>
    </source>
</evidence>
<keyword evidence="4 8" id="KW-0378">Hydrolase</keyword>
<organism evidence="9 10">
    <name type="scientific">Winogradskyella arenosi</name>
    <dbReference type="NCBI Taxonomy" id="533325"/>
    <lineage>
        <taxon>Bacteria</taxon>
        <taxon>Pseudomonadati</taxon>
        <taxon>Bacteroidota</taxon>
        <taxon>Flavobacteriia</taxon>
        <taxon>Flavobacteriales</taxon>
        <taxon>Flavobacteriaceae</taxon>
        <taxon>Winogradskyella</taxon>
    </lineage>
</organism>
<dbReference type="GO" id="GO:0003697">
    <property type="term" value="F:single-stranded DNA binding"/>
    <property type="evidence" value="ECO:0007669"/>
    <property type="project" value="InterPro"/>
</dbReference>
<dbReference type="AlphaFoldDB" id="A0A368ZHI6"/>
<reference evidence="9 10" key="1">
    <citation type="submission" date="2018-07" db="EMBL/GenBank/DDBJ databases">
        <title>Genomic Encyclopedia of Type Strains, Phase III (KMG-III): the genomes of soil and plant-associated and newly described type strains.</title>
        <authorList>
            <person name="Whitman W."/>
        </authorList>
    </citation>
    <scope>NUCLEOTIDE SEQUENCE [LARGE SCALE GENOMIC DNA]</scope>
    <source>
        <strain evidence="9 10">CECT 7958</strain>
    </source>
</reference>
<evidence type="ECO:0000256" key="1">
    <source>
        <dbReference type="ARBA" id="ARBA00008136"/>
    </source>
</evidence>
<dbReference type="SUPFAM" id="SSF143081">
    <property type="entry name" value="BB1717-like"/>
    <property type="match status" value="1"/>
</dbReference>
<evidence type="ECO:0000313" key="10">
    <source>
        <dbReference type="Proteomes" id="UP000253436"/>
    </source>
</evidence>
<evidence type="ECO:0000256" key="8">
    <source>
        <dbReference type="RuleBase" id="RU364100"/>
    </source>
</evidence>
<proteinExistence type="inferred from homology"/>